<keyword evidence="2" id="KW-1185">Reference proteome</keyword>
<dbReference type="EMBL" id="JAIWYP010000002">
    <property type="protein sequence ID" value="KAH3867644.1"/>
    <property type="molecule type" value="Genomic_DNA"/>
</dbReference>
<reference evidence="1" key="2">
    <citation type="submission" date="2020-11" db="EMBL/GenBank/DDBJ databases">
        <authorList>
            <person name="McCartney M.A."/>
            <person name="Auch B."/>
            <person name="Kono T."/>
            <person name="Mallez S."/>
            <person name="Becker A."/>
            <person name="Gohl D.M."/>
            <person name="Silverstein K.A.T."/>
            <person name="Koren S."/>
            <person name="Bechman K.B."/>
            <person name="Herman A."/>
            <person name="Abrahante J.E."/>
            <person name="Garbe J."/>
        </authorList>
    </citation>
    <scope>NUCLEOTIDE SEQUENCE</scope>
    <source>
        <strain evidence="1">Duluth1</strain>
        <tissue evidence="1">Whole animal</tissue>
    </source>
</reference>
<evidence type="ECO:0000313" key="2">
    <source>
        <dbReference type="Proteomes" id="UP000828390"/>
    </source>
</evidence>
<protein>
    <submittedName>
        <fullName evidence="1">Uncharacterized protein</fullName>
    </submittedName>
</protein>
<organism evidence="1 2">
    <name type="scientific">Dreissena polymorpha</name>
    <name type="common">Zebra mussel</name>
    <name type="synonym">Mytilus polymorpha</name>
    <dbReference type="NCBI Taxonomy" id="45954"/>
    <lineage>
        <taxon>Eukaryota</taxon>
        <taxon>Metazoa</taxon>
        <taxon>Spiralia</taxon>
        <taxon>Lophotrochozoa</taxon>
        <taxon>Mollusca</taxon>
        <taxon>Bivalvia</taxon>
        <taxon>Autobranchia</taxon>
        <taxon>Heteroconchia</taxon>
        <taxon>Euheterodonta</taxon>
        <taxon>Imparidentia</taxon>
        <taxon>Neoheterodontei</taxon>
        <taxon>Myida</taxon>
        <taxon>Dreissenoidea</taxon>
        <taxon>Dreissenidae</taxon>
        <taxon>Dreissena</taxon>
    </lineage>
</organism>
<gene>
    <name evidence="1" type="ORF">DPMN_030776</name>
</gene>
<sequence length="110" mass="12805">MIGEKSCWSINQMVLKLDAAEISVIPEEIDENCLNTISNILREKLEINPCPSVPQSHRLRQWRHGALRLDIVYCLGFRDAEHYLSNARKLRGTHVHINRDYPRDIVDARK</sequence>
<evidence type="ECO:0000313" key="1">
    <source>
        <dbReference type="EMBL" id="KAH3867644.1"/>
    </source>
</evidence>
<name>A0A9D4RGP5_DREPO</name>
<dbReference type="AlphaFoldDB" id="A0A9D4RGP5"/>
<proteinExistence type="predicted"/>
<comment type="caution">
    <text evidence="1">The sequence shown here is derived from an EMBL/GenBank/DDBJ whole genome shotgun (WGS) entry which is preliminary data.</text>
</comment>
<reference evidence="1" key="1">
    <citation type="journal article" date="2019" name="bioRxiv">
        <title>The Genome of the Zebra Mussel, Dreissena polymorpha: A Resource for Invasive Species Research.</title>
        <authorList>
            <person name="McCartney M.A."/>
            <person name="Auch B."/>
            <person name="Kono T."/>
            <person name="Mallez S."/>
            <person name="Zhang Y."/>
            <person name="Obille A."/>
            <person name="Becker A."/>
            <person name="Abrahante J.E."/>
            <person name="Garbe J."/>
            <person name="Badalamenti J.P."/>
            <person name="Herman A."/>
            <person name="Mangelson H."/>
            <person name="Liachko I."/>
            <person name="Sullivan S."/>
            <person name="Sone E.D."/>
            <person name="Koren S."/>
            <person name="Silverstein K.A.T."/>
            <person name="Beckman K.B."/>
            <person name="Gohl D.M."/>
        </authorList>
    </citation>
    <scope>NUCLEOTIDE SEQUENCE</scope>
    <source>
        <strain evidence="1">Duluth1</strain>
        <tissue evidence="1">Whole animal</tissue>
    </source>
</reference>
<dbReference type="Proteomes" id="UP000828390">
    <property type="component" value="Unassembled WGS sequence"/>
</dbReference>
<accession>A0A9D4RGP5</accession>